<sequence>MDIKNSPSNLNSPVSYNCSQSVLPLEPGPIYIPSSYVESRHEYSAVTFYSPAVVNYSISNNSEGGPDQQATSPDVLWPTPGHLSPLAIHCQPSLLYAEPQKSPWCDTRSLEHTLPVNRETLKRKASGSSCASPVTSPRSKRDAHFCAVCSDYASGYHYGVWSCEGCKAFFKRSIQGHNDYICPATNQCTIDKNRRKSCQACRLRKCYEVGMVKCGSRRERCGYRIVRKQRNSEEHLHCLSRAKKNSGHTIRVKELLLNTLSPEQLVLTLLEAEPPHVLVSRPSTPFTETSMMMSLTKLADKELVHMISWAKKIPGMYPSAAAQEAESSRKLTHLLNAVTDALVWVIARSGIPSQQQSVRLANLLMLLSHVRHASNKGMEHLLNMKCKNVVPVYNLLLEMLNAHTLRGNRSSVMGSECSWMEESESKEGPQKPQAQ</sequence>
<dbReference type="InterPro" id="IPR050200">
    <property type="entry name" value="Nuclear_hormone_rcpt_NR3"/>
</dbReference>
<evidence type="ECO:0000256" key="7">
    <source>
        <dbReference type="ARBA" id="ARBA00023125"/>
    </source>
</evidence>
<dbReference type="Gene3D" id="3.30.50.10">
    <property type="entry name" value="Erythroid Transcription Factor GATA-1, subunit A"/>
    <property type="match status" value="1"/>
</dbReference>
<evidence type="ECO:0000256" key="4">
    <source>
        <dbReference type="ARBA" id="ARBA00022771"/>
    </source>
</evidence>
<keyword evidence="8" id="KW-0010">Activator</keyword>
<dbReference type="InterPro" id="IPR000536">
    <property type="entry name" value="Nucl_hrmn_rcpt_lig-bd"/>
</dbReference>
<dbReference type="Pfam" id="PF00105">
    <property type="entry name" value="zf-C4"/>
    <property type="match status" value="1"/>
</dbReference>
<dbReference type="PRINTS" id="PR00047">
    <property type="entry name" value="STROIDFINGER"/>
</dbReference>
<dbReference type="AlphaFoldDB" id="A0A8C3X3H6"/>
<feature type="region of interest" description="Disordered" evidence="14">
    <location>
        <begin position="416"/>
        <end position="435"/>
    </location>
</feature>
<evidence type="ECO:0000256" key="6">
    <source>
        <dbReference type="ARBA" id="ARBA00023015"/>
    </source>
</evidence>
<evidence type="ECO:0000256" key="2">
    <source>
        <dbReference type="ARBA" id="ARBA00014904"/>
    </source>
</evidence>
<keyword evidence="3" id="KW-0479">Metal-binding</keyword>
<dbReference type="PROSITE" id="PS51030">
    <property type="entry name" value="NUCLEAR_REC_DBD_2"/>
    <property type="match status" value="1"/>
</dbReference>
<feature type="domain" description="Nuclear receptor" evidence="15">
    <location>
        <begin position="143"/>
        <end position="218"/>
    </location>
</feature>
<dbReference type="GO" id="GO:0005634">
    <property type="term" value="C:nucleus"/>
    <property type="evidence" value="ECO:0007669"/>
    <property type="project" value="UniProtKB-SubCell"/>
</dbReference>
<accession>A0A8C3X3H6</accession>
<dbReference type="InterPro" id="IPR013088">
    <property type="entry name" value="Znf_NHR/GATA"/>
</dbReference>
<dbReference type="SUPFAM" id="SSF57716">
    <property type="entry name" value="Glucocorticoid receptor-like (DNA-binding domain)"/>
    <property type="match status" value="1"/>
</dbReference>
<dbReference type="PANTHER" id="PTHR48092">
    <property type="entry name" value="KNIRPS-RELATED PROTEIN-RELATED"/>
    <property type="match status" value="1"/>
</dbReference>
<dbReference type="GeneTree" id="ENSGT00940000156116"/>
<evidence type="ECO:0000256" key="13">
    <source>
        <dbReference type="PIRNR" id="PIRNR002527"/>
    </source>
</evidence>
<evidence type="ECO:0000313" key="18">
    <source>
        <dbReference type="Proteomes" id="UP000694540"/>
    </source>
</evidence>
<dbReference type="InterPro" id="IPR001628">
    <property type="entry name" value="Znf_hrmn_rcpt"/>
</dbReference>
<dbReference type="GO" id="GO:0043565">
    <property type="term" value="F:sequence-specific DNA binding"/>
    <property type="evidence" value="ECO:0007669"/>
    <property type="project" value="InterPro"/>
</dbReference>
<keyword evidence="6 13" id="KW-0805">Transcription regulation</keyword>
<comment type="subcellular location">
    <subcellularLocation>
        <location evidence="13">Nucleus</location>
    </subcellularLocation>
</comment>
<evidence type="ECO:0000256" key="1">
    <source>
        <dbReference type="ARBA" id="ARBA00005413"/>
    </source>
</evidence>
<dbReference type="InterPro" id="IPR024178">
    <property type="entry name" value="Est_rcpt/est-rel_rcp"/>
</dbReference>
<keyword evidence="10 13" id="KW-0675">Receptor</keyword>
<dbReference type="PROSITE" id="PS00031">
    <property type="entry name" value="NUCLEAR_REC_DBD_1"/>
    <property type="match status" value="1"/>
</dbReference>
<dbReference type="Gene3D" id="1.10.565.10">
    <property type="entry name" value="Retinoid X Receptor"/>
    <property type="match status" value="2"/>
</dbReference>
<comment type="similarity">
    <text evidence="1 13">Belongs to the nuclear hormone receptor family. NR3 subfamily.</text>
</comment>
<keyword evidence="18" id="KW-1185">Reference proteome</keyword>
<organism evidence="17 18">
    <name type="scientific">Catagonus wagneri</name>
    <name type="common">Chacoan peccary</name>
    <dbReference type="NCBI Taxonomy" id="51154"/>
    <lineage>
        <taxon>Eukaryota</taxon>
        <taxon>Metazoa</taxon>
        <taxon>Chordata</taxon>
        <taxon>Craniata</taxon>
        <taxon>Vertebrata</taxon>
        <taxon>Euteleostomi</taxon>
        <taxon>Mammalia</taxon>
        <taxon>Eutheria</taxon>
        <taxon>Laurasiatheria</taxon>
        <taxon>Artiodactyla</taxon>
        <taxon>Suina</taxon>
        <taxon>Tayassuidae</taxon>
        <taxon>Catagonus</taxon>
    </lineage>
</organism>
<keyword evidence="5" id="KW-0862">Zinc</keyword>
<dbReference type="SUPFAM" id="SSF48508">
    <property type="entry name" value="Nuclear receptor ligand-binding domain"/>
    <property type="match status" value="1"/>
</dbReference>
<evidence type="ECO:0000256" key="11">
    <source>
        <dbReference type="ARBA" id="ARBA00023242"/>
    </source>
</evidence>
<dbReference type="GO" id="GO:0005496">
    <property type="term" value="F:steroid binding"/>
    <property type="evidence" value="ECO:0007669"/>
    <property type="project" value="InterPro"/>
</dbReference>
<keyword evidence="9 13" id="KW-0804">Transcription</keyword>
<dbReference type="PIRSF" id="PIRSF002527">
    <property type="entry name" value="ER-like_NR"/>
    <property type="match status" value="1"/>
</dbReference>
<reference evidence="17" key="1">
    <citation type="submission" date="2025-08" db="UniProtKB">
        <authorList>
            <consortium name="Ensembl"/>
        </authorList>
    </citation>
    <scope>IDENTIFICATION</scope>
</reference>
<evidence type="ECO:0000256" key="5">
    <source>
        <dbReference type="ARBA" id="ARBA00022833"/>
    </source>
</evidence>
<dbReference type="GO" id="GO:0003707">
    <property type="term" value="F:nuclear steroid receptor activity"/>
    <property type="evidence" value="ECO:0007669"/>
    <property type="project" value="InterPro"/>
</dbReference>
<keyword evidence="11 13" id="KW-0539">Nucleus</keyword>
<dbReference type="Proteomes" id="UP000694540">
    <property type="component" value="Unplaced"/>
</dbReference>
<evidence type="ECO:0000256" key="3">
    <source>
        <dbReference type="ARBA" id="ARBA00022723"/>
    </source>
</evidence>
<evidence type="ECO:0000256" key="8">
    <source>
        <dbReference type="ARBA" id="ARBA00023159"/>
    </source>
</evidence>
<dbReference type="PROSITE" id="PS51843">
    <property type="entry name" value="NR_LBD"/>
    <property type="match status" value="1"/>
</dbReference>
<feature type="domain" description="NR LBD" evidence="16">
    <location>
        <begin position="1"/>
        <end position="403"/>
    </location>
</feature>
<dbReference type="CDD" id="cd07171">
    <property type="entry name" value="NR_DBD_ER"/>
    <property type="match status" value="1"/>
</dbReference>
<keyword evidence="7" id="KW-0238">DNA-binding</keyword>
<reference evidence="17" key="2">
    <citation type="submission" date="2025-09" db="UniProtKB">
        <authorList>
            <consortium name="Ensembl"/>
        </authorList>
    </citation>
    <scope>IDENTIFICATION</scope>
</reference>
<evidence type="ECO:0000313" key="17">
    <source>
        <dbReference type="Ensembl" id="ENSCWAP00000022791.1"/>
    </source>
</evidence>
<evidence type="ECO:0000256" key="12">
    <source>
        <dbReference type="ARBA" id="ARBA00032420"/>
    </source>
</evidence>
<dbReference type="FunFam" id="3.30.50.10:FF:000014">
    <property type="entry name" value="Estrogen receptor beta"/>
    <property type="match status" value="1"/>
</dbReference>
<gene>
    <name evidence="17" type="primary">ESR2</name>
</gene>
<dbReference type="GO" id="GO:0008270">
    <property type="term" value="F:zinc ion binding"/>
    <property type="evidence" value="ECO:0007669"/>
    <property type="project" value="UniProtKB-KW"/>
</dbReference>
<evidence type="ECO:0000256" key="10">
    <source>
        <dbReference type="ARBA" id="ARBA00023170"/>
    </source>
</evidence>
<dbReference type="InterPro" id="IPR035500">
    <property type="entry name" value="NHR-like_dom_sf"/>
</dbReference>
<proteinExistence type="inferred from homology"/>
<evidence type="ECO:0000256" key="9">
    <source>
        <dbReference type="ARBA" id="ARBA00023163"/>
    </source>
</evidence>
<dbReference type="Ensembl" id="ENSCWAT00000024709.1">
    <property type="protein sequence ID" value="ENSCWAP00000022791.1"/>
    <property type="gene ID" value="ENSCWAG00000017230.1"/>
</dbReference>
<evidence type="ECO:0000256" key="14">
    <source>
        <dbReference type="SAM" id="MobiDB-lite"/>
    </source>
</evidence>
<evidence type="ECO:0000259" key="16">
    <source>
        <dbReference type="PROSITE" id="PS51843"/>
    </source>
</evidence>
<dbReference type="InterPro" id="IPR021064">
    <property type="entry name" value="ER-beta-like_N"/>
</dbReference>
<evidence type="ECO:0000259" key="15">
    <source>
        <dbReference type="PROSITE" id="PS51030"/>
    </source>
</evidence>
<name>A0A8C3X3H6_9CETA</name>
<keyword evidence="4" id="KW-0863">Zinc-finger</keyword>
<dbReference type="Pfam" id="PF12497">
    <property type="entry name" value="ERbeta_N"/>
    <property type="match status" value="1"/>
</dbReference>
<protein>
    <recommendedName>
        <fullName evidence="2">Estrogen receptor beta</fullName>
    </recommendedName>
    <alternativeName>
        <fullName evidence="12">Nuclear receptor subfamily 3 group A member 2</fullName>
    </alternativeName>
</protein>
<dbReference type="SMART" id="SM00399">
    <property type="entry name" value="ZnF_C4"/>
    <property type="match status" value="1"/>
</dbReference>